<evidence type="ECO:0000313" key="2">
    <source>
        <dbReference type="EMBL" id="EKC20688.1"/>
    </source>
</evidence>
<protein>
    <recommendedName>
        <fullName evidence="1">MAM domain-containing protein</fullName>
    </recommendedName>
</protein>
<dbReference type="AlphaFoldDB" id="K1PGG2"/>
<dbReference type="HOGENOM" id="CLU_1760570_0_0_1"/>
<dbReference type="EMBL" id="JH818568">
    <property type="protein sequence ID" value="EKC20688.1"/>
    <property type="molecule type" value="Genomic_DNA"/>
</dbReference>
<gene>
    <name evidence="2" type="ORF">CGI_10005631</name>
</gene>
<dbReference type="InterPro" id="IPR000998">
    <property type="entry name" value="MAM_dom"/>
</dbReference>
<organism evidence="2">
    <name type="scientific">Magallana gigas</name>
    <name type="common">Pacific oyster</name>
    <name type="synonym">Crassostrea gigas</name>
    <dbReference type="NCBI Taxonomy" id="29159"/>
    <lineage>
        <taxon>Eukaryota</taxon>
        <taxon>Metazoa</taxon>
        <taxon>Spiralia</taxon>
        <taxon>Lophotrochozoa</taxon>
        <taxon>Mollusca</taxon>
        <taxon>Bivalvia</taxon>
        <taxon>Autobranchia</taxon>
        <taxon>Pteriomorphia</taxon>
        <taxon>Ostreida</taxon>
        <taxon>Ostreoidea</taxon>
        <taxon>Ostreidae</taxon>
        <taxon>Magallana</taxon>
    </lineage>
</organism>
<name>K1PGG2_MAGGI</name>
<reference evidence="2" key="1">
    <citation type="journal article" date="2012" name="Nature">
        <title>The oyster genome reveals stress adaptation and complexity of shell formation.</title>
        <authorList>
            <person name="Zhang G."/>
            <person name="Fang X."/>
            <person name="Guo X."/>
            <person name="Li L."/>
            <person name="Luo R."/>
            <person name="Xu F."/>
            <person name="Yang P."/>
            <person name="Zhang L."/>
            <person name="Wang X."/>
            <person name="Qi H."/>
            <person name="Xiong Z."/>
            <person name="Que H."/>
            <person name="Xie Y."/>
            <person name="Holland P.W."/>
            <person name="Paps J."/>
            <person name="Zhu Y."/>
            <person name="Wu F."/>
            <person name="Chen Y."/>
            <person name="Wang J."/>
            <person name="Peng C."/>
            <person name="Meng J."/>
            <person name="Yang L."/>
            <person name="Liu J."/>
            <person name="Wen B."/>
            <person name="Zhang N."/>
            <person name="Huang Z."/>
            <person name="Zhu Q."/>
            <person name="Feng Y."/>
            <person name="Mount A."/>
            <person name="Hedgecock D."/>
            <person name="Xu Z."/>
            <person name="Liu Y."/>
            <person name="Domazet-Loso T."/>
            <person name="Du Y."/>
            <person name="Sun X."/>
            <person name="Zhang S."/>
            <person name="Liu B."/>
            <person name="Cheng P."/>
            <person name="Jiang X."/>
            <person name="Li J."/>
            <person name="Fan D."/>
            <person name="Wang W."/>
            <person name="Fu W."/>
            <person name="Wang T."/>
            <person name="Wang B."/>
            <person name="Zhang J."/>
            <person name="Peng Z."/>
            <person name="Li Y."/>
            <person name="Li N."/>
            <person name="Wang J."/>
            <person name="Chen M."/>
            <person name="He Y."/>
            <person name="Tan F."/>
            <person name="Song X."/>
            <person name="Zheng Q."/>
            <person name="Huang R."/>
            <person name="Yang H."/>
            <person name="Du X."/>
            <person name="Chen L."/>
            <person name="Yang M."/>
            <person name="Gaffney P.M."/>
            <person name="Wang S."/>
            <person name="Luo L."/>
            <person name="She Z."/>
            <person name="Ming Y."/>
            <person name="Huang W."/>
            <person name="Zhang S."/>
            <person name="Huang B."/>
            <person name="Zhang Y."/>
            <person name="Qu T."/>
            <person name="Ni P."/>
            <person name="Miao G."/>
            <person name="Wang J."/>
            <person name="Wang Q."/>
            <person name="Steinberg C.E."/>
            <person name="Wang H."/>
            <person name="Li N."/>
            <person name="Qian L."/>
            <person name="Zhang G."/>
            <person name="Li Y."/>
            <person name="Yang H."/>
            <person name="Liu X."/>
            <person name="Wang J."/>
            <person name="Yin Y."/>
            <person name="Wang J."/>
        </authorList>
    </citation>
    <scope>NUCLEOTIDE SEQUENCE [LARGE SCALE GENOMIC DNA]</scope>
    <source>
        <strain evidence="2">05x7-T-G4-1.051#20</strain>
    </source>
</reference>
<dbReference type="InParanoid" id="K1PGG2"/>
<dbReference type="GO" id="GO:0016020">
    <property type="term" value="C:membrane"/>
    <property type="evidence" value="ECO:0007669"/>
    <property type="project" value="InterPro"/>
</dbReference>
<accession>K1PGG2</accession>
<dbReference type="Pfam" id="PF00629">
    <property type="entry name" value="MAM"/>
    <property type="match status" value="1"/>
</dbReference>
<feature type="domain" description="MAM" evidence="1">
    <location>
        <begin position="4"/>
        <end position="100"/>
    </location>
</feature>
<dbReference type="Gene3D" id="2.60.120.200">
    <property type="match status" value="1"/>
</dbReference>
<evidence type="ECO:0000259" key="1">
    <source>
        <dbReference type="Pfam" id="PF00629"/>
    </source>
</evidence>
<proteinExistence type="predicted"/>
<sequence length="148" mass="16315">MYLNASDTLCTASLVSVREISPGPVCVSLYYYIDHNTTTLTISQKDSTSGQTTTIMKIVGSEEVSSWTEVMFNTRILIEGSTEGGEIAIDDVTVQYGDCPIWIEASTDQGRVASDDVTVLYDFNPEKENPRSTQRTVCVEVLRDNANE</sequence>